<gene>
    <name evidence="1" type="ORF">J1N35_033590</name>
</gene>
<name>A0A9D3ZPR3_9ROSI</name>
<comment type="caution">
    <text evidence="1">The sequence shown here is derived from an EMBL/GenBank/DDBJ whole genome shotgun (WGS) entry which is preliminary data.</text>
</comment>
<protein>
    <submittedName>
        <fullName evidence="1">Uncharacterized protein</fullName>
    </submittedName>
</protein>
<accession>A0A9D3ZPR3</accession>
<keyword evidence="2" id="KW-1185">Reference proteome</keyword>
<evidence type="ECO:0000313" key="2">
    <source>
        <dbReference type="Proteomes" id="UP000828251"/>
    </source>
</evidence>
<dbReference type="EMBL" id="JAIQCV010000010">
    <property type="protein sequence ID" value="KAH1055525.1"/>
    <property type="molecule type" value="Genomic_DNA"/>
</dbReference>
<dbReference type="Proteomes" id="UP000828251">
    <property type="component" value="Unassembled WGS sequence"/>
</dbReference>
<reference evidence="1 2" key="1">
    <citation type="journal article" date="2021" name="Plant Biotechnol. J.">
        <title>Multi-omics assisted identification of the key and species-specific regulatory components of drought-tolerant mechanisms in Gossypium stocksii.</title>
        <authorList>
            <person name="Yu D."/>
            <person name="Ke L."/>
            <person name="Zhang D."/>
            <person name="Wu Y."/>
            <person name="Sun Y."/>
            <person name="Mei J."/>
            <person name="Sun J."/>
            <person name="Sun Y."/>
        </authorList>
    </citation>
    <scope>NUCLEOTIDE SEQUENCE [LARGE SCALE GENOMIC DNA]</scope>
    <source>
        <strain evidence="2">cv. E1</strain>
        <tissue evidence="1">Leaf</tissue>
    </source>
</reference>
<dbReference type="AlphaFoldDB" id="A0A9D3ZPR3"/>
<proteinExistence type="predicted"/>
<evidence type="ECO:0000313" key="1">
    <source>
        <dbReference type="EMBL" id="KAH1055525.1"/>
    </source>
</evidence>
<organism evidence="1 2">
    <name type="scientific">Gossypium stocksii</name>
    <dbReference type="NCBI Taxonomy" id="47602"/>
    <lineage>
        <taxon>Eukaryota</taxon>
        <taxon>Viridiplantae</taxon>
        <taxon>Streptophyta</taxon>
        <taxon>Embryophyta</taxon>
        <taxon>Tracheophyta</taxon>
        <taxon>Spermatophyta</taxon>
        <taxon>Magnoliopsida</taxon>
        <taxon>eudicotyledons</taxon>
        <taxon>Gunneridae</taxon>
        <taxon>Pentapetalae</taxon>
        <taxon>rosids</taxon>
        <taxon>malvids</taxon>
        <taxon>Malvales</taxon>
        <taxon>Malvaceae</taxon>
        <taxon>Malvoideae</taxon>
        <taxon>Gossypium</taxon>
    </lineage>
</organism>
<sequence length="80" mass="9270">MTHLGRTTILKVFTTLLANNYMVVPDSIVDRRWELKAIPDASMLLAGLTCNIARWVMVMHNISLENVLMWRMMRRVVVLV</sequence>